<proteinExistence type="predicted"/>
<gene>
    <name evidence="1" type="ORF">EV200_102215</name>
</gene>
<protein>
    <recommendedName>
        <fullName evidence="3">Peptidase C39-like protein</fullName>
    </recommendedName>
</protein>
<evidence type="ECO:0000313" key="2">
    <source>
        <dbReference type="Proteomes" id="UP000295684"/>
    </source>
</evidence>
<reference evidence="1 2" key="1">
    <citation type="submission" date="2019-03" db="EMBL/GenBank/DDBJ databases">
        <title>Genomic Encyclopedia of Type Strains, Phase IV (KMG-IV): sequencing the most valuable type-strain genomes for metagenomic binning, comparative biology and taxonomic classification.</title>
        <authorList>
            <person name="Goeker M."/>
        </authorList>
    </citation>
    <scope>NUCLEOTIDE SEQUENCE [LARGE SCALE GENOMIC DNA]</scope>
    <source>
        <strain evidence="1 2">DSM 103236</strain>
    </source>
</reference>
<dbReference type="AlphaFoldDB" id="A0A4R2HK62"/>
<dbReference type="EMBL" id="SLWO01000002">
    <property type="protein sequence ID" value="TCO28798.1"/>
    <property type="molecule type" value="Genomic_DNA"/>
</dbReference>
<comment type="caution">
    <text evidence="1">The sequence shown here is derived from an EMBL/GenBank/DDBJ whole genome shotgun (WGS) entry which is preliminary data.</text>
</comment>
<organism evidence="1 2">
    <name type="scientific">Pedobacter psychrotolerans</name>
    <dbReference type="NCBI Taxonomy" id="1843235"/>
    <lineage>
        <taxon>Bacteria</taxon>
        <taxon>Pseudomonadati</taxon>
        <taxon>Bacteroidota</taxon>
        <taxon>Sphingobacteriia</taxon>
        <taxon>Sphingobacteriales</taxon>
        <taxon>Sphingobacteriaceae</taxon>
        <taxon>Pedobacter</taxon>
    </lineage>
</organism>
<sequence>MLLDSLTGPLDRLDLFMINLLRYFSFHSLCQDVLIYFHSHPHYPSMTVTDYLNDVNISNTILVVEKTTFQLDHLYPFITHCKENDREYLMLVQNFNSGQFLIDGEEIEHLGKDEFFKKWTGLMICLDEVTKNVTFKGIPNAIKRIFLKFRQQSEVSSSSNPLKLNHHTQTLHYILA</sequence>
<name>A0A4R2HK62_9SPHI</name>
<accession>A0A4R2HK62</accession>
<dbReference type="Proteomes" id="UP000295684">
    <property type="component" value="Unassembled WGS sequence"/>
</dbReference>
<evidence type="ECO:0008006" key="3">
    <source>
        <dbReference type="Google" id="ProtNLM"/>
    </source>
</evidence>
<evidence type="ECO:0000313" key="1">
    <source>
        <dbReference type="EMBL" id="TCO28798.1"/>
    </source>
</evidence>